<protein>
    <submittedName>
        <fullName evidence="1">Uncharacterized protein</fullName>
    </submittedName>
</protein>
<dbReference type="EMBL" id="JAMZMK010008134">
    <property type="protein sequence ID" value="KAI7741741.1"/>
    <property type="molecule type" value="Genomic_DNA"/>
</dbReference>
<proteinExistence type="predicted"/>
<comment type="caution">
    <text evidence="1">The sequence shown here is derived from an EMBL/GenBank/DDBJ whole genome shotgun (WGS) entry which is preliminary data.</text>
</comment>
<gene>
    <name evidence="1" type="ORF">M8C21_000585</name>
</gene>
<sequence length="179" mass="20155">MDNRLPNIVMGIPITSTRGLLSSKPYQPHYPFSTSKVNCIEGKGSFAVLIKNYVSLGPKLIEMAKHKLSYGAKILPLGREGKIFRKKFSTMDSEELLHATTYTPQLVQLQACYSSQLKGNKSLKMHSTTGEVLKFQYKVSIPLRKLKGVGESENSKKPSNKYVELVSVDDFNFWFLGFQ</sequence>
<reference evidence="1" key="1">
    <citation type="submission" date="2022-06" db="EMBL/GenBank/DDBJ databases">
        <title>Uncovering the hologenomic basis of an extraordinary plant invasion.</title>
        <authorList>
            <person name="Bieker V.C."/>
            <person name="Martin M.D."/>
            <person name="Gilbert T."/>
            <person name="Hodgins K."/>
            <person name="Battlay P."/>
            <person name="Petersen B."/>
            <person name="Wilson J."/>
        </authorList>
    </citation>
    <scope>NUCLEOTIDE SEQUENCE</scope>
    <source>
        <strain evidence="1">AA19_3_7</strain>
        <tissue evidence="1">Leaf</tissue>
    </source>
</reference>
<evidence type="ECO:0000313" key="2">
    <source>
        <dbReference type="Proteomes" id="UP001206925"/>
    </source>
</evidence>
<accession>A0AAD5CJL3</accession>
<dbReference type="InterPro" id="IPR037848">
    <property type="entry name" value="GEM-like"/>
</dbReference>
<feature type="non-terminal residue" evidence="1">
    <location>
        <position position="179"/>
    </location>
</feature>
<dbReference type="AlphaFoldDB" id="A0AAD5CJL3"/>
<organism evidence="1 2">
    <name type="scientific">Ambrosia artemisiifolia</name>
    <name type="common">Common ragweed</name>
    <dbReference type="NCBI Taxonomy" id="4212"/>
    <lineage>
        <taxon>Eukaryota</taxon>
        <taxon>Viridiplantae</taxon>
        <taxon>Streptophyta</taxon>
        <taxon>Embryophyta</taxon>
        <taxon>Tracheophyta</taxon>
        <taxon>Spermatophyta</taxon>
        <taxon>Magnoliopsida</taxon>
        <taxon>eudicotyledons</taxon>
        <taxon>Gunneridae</taxon>
        <taxon>Pentapetalae</taxon>
        <taxon>asterids</taxon>
        <taxon>campanulids</taxon>
        <taxon>Asterales</taxon>
        <taxon>Asteraceae</taxon>
        <taxon>Asteroideae</taxon>
        <taxon>Heliantheae alliance</taxon>
        <taxon>Heliantheae</taxon>
        <taxon>Ambrosia</taxon>
    </lineage>
</organism>
<dbReference type="Proteomes" id="UP001206925">
    <property type="component" value="Unassembled WGS sequence"/>
</dbReference>
<dbReference type="PANTHER" id="PTHR31969">
    <property type="entry name" value="GEM-LIKE PROTEIN 2"/>
    <property type="match status" value="1"/>
</dbReference>
<name>A0AAD5CJL3_AMBAR</name>
<evidence type="ECO:0000313" key="1">
    <source>
        <dbReference type="EMBL" id="KAI7741741.1"/>
    </source>
</evidence>
<keyword evidence="2" id="KW-1185">Reference proteome</keyword>